<organism evidence="2 3">
    <name type="scientific">Elysia marginata</name>
    <dbReference type="NCBI Taxonomy" id="1093978"/>
    <lineage>
        <taxon>Eukaryota</taxon>
        <taxon>Metazoa</taxon>
        <taxon>Spiralia</taxon>
        <taxon>Lophotrochozoa</taxon>
        <taxon>Mollusca</taxon>
        <taxon>Gastropoda</taxon>
        <taxon>Heterobranchia</taxon>
        <taxon>Euthyneura</taxon>
        <taxon>Panpulmonata</taxon>
        <taxon>Sacoglossa</taxon>
        <taxon>Placobranchoidea</taxon>
        <taxon>Plakobranchidae</taxon>
        <taxon>Elysia</taxon>
    </lineage>
</organism>
<dbReference type="EMBL" id="BMAT01000850">
    <property type="protein sequence ID" value="GFR74496.1"/>
    <property type="molecule type" value="Genomic_DNA"/>
</dbReference>
<accession>A0AAV4FQ54</accession>
<protein>
    <submittedName>
        <fullName evidence="2">Pogo transposable element with krab domain-like protein</fullName>
    </submittedName>
</protein>
<evidence type="ECO:0000313" key="3">
    <source>
        <dbReference type="Proteomes" id="UP000762676"/>
    </source>
</evidence>
<comment type="caution">
    <text evidence="2">The sequence shown here is derived from an EMBL/GenBank/DDBJ whole genome shotgun (WGS) entry which is preliminary data.</text>
</comment>
<dbReference type="Gene3D" id="3.30.420.10">
    <property type="entry name" value="Ribonuclease H-like superfamily/Ribonuclease H"/>
    <property type="match status" value="1"/>
</dbReference>
<dbReference type="InterPro" id="IPR036397">
    <property type="entry name" value="RNaseH_sf"/>
</dbReference>
<gene>
    <name evidence="2" type="ORF">ElyMa_000431800</name>
</gene>
<dbReference type="Proteomes" id="UP000762676">
    <property type="component" value="Unassembled WGS sequence"/>
</dbReference>
<dbReference type="AlphaFoldDB" id="A0AAV4FQ54"/>
<name>A0AAV4FQ54_9GAST</name>
<dbReference type="InterPro" id="IPR004875">
    <property type="entry name" value="DDE_SF_endonuclease_dom"/>
</dbReference>
<evidence type="ECO:0000259" key="1">
    <source>
        <dbReference type="Pfam" id="PF03184"/>
    </source>
</evidence>
<evidence type="ECO:0000313" key="2">
    <source>
        <dbReference type="EMBL" id="GFR74496.1"/>
    </source>
</evidence>
<keyword evidence="3" id="KW-1185">Reference proteome</keyword>
<dbReference type="Pfam" id="PF03184">
    <property type="entry name" value="DDE_1"/>
    <property type="match status" value="1"/>
</dbReference>
<feature type="domain" description="DDE-1" evidence="1">
    <location>
        <begin position="36"/>
        <end position="120"/>
    </location>
</feature>
<reference evidence="2 3" key="1">
    <citation type="journal article" date="2021" name="Elife">
        <title>Chloroplast acquisition without the gene transfer in kleptoplastic sea slugs, Plakobranchus ocellatus.</title>
        <authorList>
            <person name="Maeda T."/>
            <person name="Takahashi S."/>
            <person name="Yoshida T."/>
            <person name="Shimamura S."/>
            <person name="Takaki Y."/>
            <person name="Nagai Y."/>
            <person name="Toyoda A."/>
            <person name="Suzuki Y."/>
            <person name="Arimoto A."/>
            <person name="Ishii H."/>
            <person name="Satoh N."/>
            <person name="Nishiyama T."/>
            <person name="Hasebe M."/>
            <person name="Maruyama T."/>
            <person name="Minagawa J."/>
            <person name="Obokata J."/>
            <person name="Shigenobu S."/>
        </authorList>
    </citation>
    <scope>NUCLEOTIDE SEQUENCE [LARGE SCALE GENOMIC DNA]</scope>
</reference>
<proteinExistence type="predicted"/>
<dbReference type="GO" id="GO:0003676">
    <property type="term" value="F:nucleic acid binding"/>
    <property type="evidence" value="ECO:0007669"/>
    <property type="project" value="InterPro"/>
</dbReference>
<sequence>MLLCSRRIRTTHGDIFKERMPTTNLLERFQDSFMQISPNGWVNADIFKTWLRDVFLPLVKNKRKPVVLFVDGHESHNSDRATLEMGDANGVILYGLLAHASHTIQPLDLSVFGSMKAEWPTITKRHLDREEEMPSVINFATLLKQVWETCAKTERALKIFAKSEIFPLDPHKALGSGKTETARIFQTEEAQAYPINISTASSPLSHA</sequence>